<dbReference type="EMBL" id="FUEG01000026">
    <property type="protein sequence ID" value="SJL14913.1"/>
    <property type="molecule type" value="Genomic_DNA"/>
</dbReference>
<accession>A0A284S1N2</accession>
<evidence type="ECO:0000313" key="1">
    <source>
        <dbReference type="EMBL" id="SJL14913.1"/>
    </source>
</evidence>
<name>A0A284S1N2_ARMOS</name>
<dbReference type="Proteomes" id="UP000219338">
    <property type="component" value="Unassembled WGS sequence"/>
</dbReference>
<reference evidence="2" key="1">
    <citation type="journal article" date="2017" name="Nat. Ecol. Evol.">
        <title>Genome expansion and lineage-specific genetic innovations in the forest pathogenic fungi Armillaria.</title>
        <authorList>
            <person name="Sipos G."/>
            <person name="Prasanna A.N."/>
            <person name="Walter M.C."/>
            <person name="O'Connor E."/>
            <person name="Balint B."/>
            <person name="Krizsan K."/>
            <person name="Kiss B."/>
            <person name="Hess J."/>
            <person name="Varga T."/>
            <person name="Slot J."/>
            <person name="Riley R."/>
            <person name="Boka B."/>
            <person name="Rigling D."/>
            <person name="Barry K."/>
            <person name="Lee J."/>
            <person name="Mihaltcheva S."/>
            <person name="LaButti K."/>
            <person name="Lipzen A."/>
            <person name="Waldron R."/>
            <person name="Moloney N.M."/>
            <person name="Sperisen C."/>
            <person name="Kredics L."/>
            <person name="Vagvoelgyi C."/>
            <person name="Patrignani A."/>
            <person name="Fitzpatrick D."/>
            <person name="Nagy I."/>
            <person name="Doyle S."/>
            <person name="Anderson J.B."/>
            <person name="Grigoriev I.V."/>
            <person name="Gueldener U."/>
            <person name="Muensterkoetter M."/>
            <person name="Nagy L.G."/>
        </authorList>
    </citation>
    <scope>NUCLEOTIDE SEQUENCE [LARGE SCALE GENOMIC DNA]</scope>
    <source>
        <strain evidence="2">C18/9</strain>
    </source>
</reference>
<sequence length="154" mass="17224">MTILNYYHIIGFLQYFYSVFSGRNACVGTHKTTVIRFPLRTAPSSSGITALPPFERNLLSIPFFLTSLDPERESWCNNNKNVLAGAIGRDASVCPATSADDTYSYGTVHAPSHTHFRELFPYLTSSDESRQQLNNAVLVYPELGPADRPMRKNC</sequence>
<evidence type="ECO:0000313" key="2">
    <source>
        <dbReference type="Proteomes" id="UP000219338"/>
    </source>
</evidence>
<protein>
    <submittedName>
        <fullName evidence="1">Uncharacterized protein</fullName>
    </submittedName>
</protein>
<proteinExistence type="predicted"/>
<gene>
    <name evidence="1" type="ORF">ARMOST_18389</name>
</gene>
<dbReference type="AlphaFoldDB" id="A0A284S1N2"/>
<keyword evidence="2" id="KW-1185">Reference proteome</keyword>
<dbReference type="OrthoDB" id="10525706at2759"/>
<organism evidence="1 2">
    <name type="scientific">Armillaria ostoyae</name>
    <name type="common">Armillaria root rot fungus</name>
    <dbReference type="NCBI Taxonomy" id="47428"/>
    <lineage>
        <taxon>Eukaryota</taxon>
        <taxon>Fungi</taxon>
        <taxon>Dikarya</taxon>
        <taxon>Basidiomycota</taxon>
        <taxon>Agaricomycotina</taxon>
        <taxon>Agaricomycetes</taxon>
        <taxon>Agaricomycetidae</taxon>
        <taxon>Agaricales</taxon>
        <taxon>Marasmiineae</taxon>
        <taxon>Physalacriaceae</taxon>
        <taxon>Armillaria</taxon>
    </lineage>
</organism>